<feature type="compositionally biased region" description="Basic residues" evidence="1">
    <location>
        <begin position="46"/>
        <end position="57"/>
    </location>
</feature>
<organism evidence="2 3">
    <name type="scientific">Methylorubrum extorquens</name>
    <name type="common">Methylobacterium dichloromethanicum</name>
    <name type="synonym">Methylobacterium extorquens</name>
    <dbReference type="NCBI Taxonomy" id="408"/>
    <lineage>
        <taxon>Bacteria</taxon>
        <taxon>Pseudomonadati</taxon>
        <taxon>Pseudomonadota</taxon>
        <taxon>Alphaproteobacteria</taxon>
        <taxon>Hyphomicrobiales</taxon>
        <taxon>Methylobacteriaceae</taxon>
        <taxon>Methylorubrum</taxon>
    </lineage>
</organism>
<gene>
    <name evidence="2" type="ORF">TK0001_3852</name>
</gene>
<reference evidence="3" key="1">
    <citation type="submission" date="2017-10" db="EMBL/GenBank/DDBJ databases">
        <authorList>
            <person name="Regsiter A."/>
            <person name="William W."/>
        </authorList>
    </citation>
    <scope>NUCLEOTIDE SEQUENCE [LARGE SCALE GENOMIC DNA]</scope>
</reference>
<protein>
    <submittedName>
        <fullName evidence="2">Uncharacterized protein</fullName>
    </submittedName>
</protein>
<evidence type="ECO:0000313" key="3">
    <source>
        <dbReference type="Proteomes" id="UP000233769"/>
    </source>
</evidence>
<evidence type="ECO:0000256" key="1">
    <source>
        <dbReference type="SAM" id="MobiDB-lite"/>
    </source>
</evidence>
<accession>A0A2N9ASV8</accession>
<name>A0A2N9ASV8_METEX</name>
<dbReference type="Proteomes" id="UP000233769">
    <property type="component" value="Chromosome tk0001"/>
</dbReference>
<dbReference type="EMBL" id="LT962688">
    <property type="protein sequence ID" value="SOR30454.1"/>
    <property type="molecule type" value="Genomic_DNA"/>
</dbReference>
<sequence length="57" mass="6555">MVVRAPERAAAQGRKWGRTVQTRVFRHAMAEETQLGQRDDFISRPHNLRHRSMGAAL</sequence>
<proteinExistence type="predicted"/>
<dbReference type="AlphaFoldDB" id="A0A2N9ASV8"/>
<feature type="region of interest" description="Disordered" evidence="1">
    <location>
        <begin position="36"/>
        <end position="57"/>
    </location>
</feature>
<evidence type="ECO:0000313" key="2">
    <source>
        <dbReference type="EMBL" id="SOR30454.1"/>
    </source>
</evidence>